<feature type="domain" description="HTH hxlR-type" evidence="2">
    <location>
        <begin position="1"/>
        <end position="35"/>
    </location>
</feature>
<dbReference type="Gene3D" id="1.10.10.10">
    <property type="entry name" value="Winged helix-like DNA-binding domain superfamily/Winged helix DNA-binding domain"/>
    <property type="match status" value="1"/>
</dbReference>
<reference evidence="3 4" key="1">
    <citation type="submission" date="2024-09" db="EMBL/GenBank/DDBJ databases">
        <title>Draft genome sequence of multifaceted antimicrobials producing Streptomyces sp. strain FH1.</title>
        <authorList>
            <person name="Hassan F."/>
            <person name="Ali H."/>
            <person name="Hassan N."/>
            <person name="Nawaz A."/>
        </authorList>
    </citation>
    <scope>NUCLEOTIDE SEQUENCE [LARGE SCALE GENOMIC DNA]</scope>
    <source>
        <strain evidence="3 4">FH1</strain>
    </source>
</reference>
<evidence type="ECO:0000313" key="4">
    <source>
        <dbReference type="Proteomes" id="UP001577267"/>
    </source>
</evidence>
<proteinExistence type="predicted"/>
<dbReference type="SUPFAM" id="SSF46785">
    <property type="entry name" value="Winged helix' DNA-binding domain"/>
    <property type="match status" value="1"/>
</dbReference>
<dbReference type="EMBL" id="JBHGBT010000012">
    <property type="protein sequence ID" value="MFB4195644.1"/>
    <property type="molecule type" value="Genomic_DNA"/>
</dbReference>
<evidence type="ECO:0000259" key="2">
    <source>
        <dbReference type="PROSITE" id="PS51118"/>
    </source>
</evidence>
<comment type="caution">
    <text evidence="3">The sequence shown here is derived from an EMBL/GenBank/DDBJ whole genome shotgun (WGS) entry which is preliminary data.</text>
</comment>
<feature type="region of interest" description="Disordered" evidence="1">
    <location>
        <begin position="39"/>
        <end position="83"/>
    </location>
</feature>
<sequence>MPPSVEHSLTPLGRTLLEPLSALADWAVRHDDEIRAARERAARDRAARAAGTGRAAGDGPGGAPSTDPRAAVPVPTAGGHSVS</sequence>
<evidence type="ECO:0000313" key="3">
    <source>
        <dbReference type="EMBL" id="MFB4195644.1"/>
    </source>
</evidence>
<dbReference type="InterPro" id="IPR036390">
    <property type="entry name" value="WH_DNA-bd_sf"/>
</dbReference>
<organism evidence="3 4">
    <name type="scientific">Streptomyces carpaticus</name>
    <dbReference type="NCBI Taxonomy" id="285558"/>
    <lineage>
        <taxon>Bacteria</taxon>
        <taxon>Bacillati</taxon>
        <taxon>Actinomycetota</taxon>
        <taxon>Actinomycetes</taxon>
        <taxon>Kitasatosporales</taxon>
        <taxon>Streptomycetaceae</taxon>
        <taxon>Streptomyces</taxon>
    </lineage>
</organism>
<protein>
    <submittedName>
        <fullName evidence="3">Winged helix-turn-helix transcriptional regulator</fullName>
    </submittedName>
</protein>
<dbReference type="InterPro" id="IPR002577">
    <property type="entry name" value="HTH_HxlR"/>
</dbReference>
<evidence type="ECO:0000256" key="1">
    <source>
        <dbReference type="SAM" id="MobiDB-lite"/>
    </source>
</evidence>
<dbReference type="InterPro" id="IPR036388">
    <property type="entry name" value="WH-like_DNA-bd_sf"/>
</dbReference>
<dbReference type="Proteomes" id="UP001577267">
    <property type="component" value="Unassembled WGS sequence"/>
</dbReference>
<gene>
    <name evidence="3" type="ORF">ACE11A_14920</name>
</gene>
<name>A0ABV4ZNT1_9ACTN</name>
<dbReference type="RefSeq" id="WP_375063643.1">
    <property type="nucleotide sequence ID" value="NZ_JBHGBT010000012.1"/>
</dbReference>
<dbReference type="PROSITE" id="PS51118">
    <property type="entry name" value="HTH_HXLR"/>
    <property type="match status" value="1"/>
</dbReference>
<accession>A0ABV4ZNT1</accession>
<keyword evidence="4" id="KW-1185">Reference proteome</keyword>